<evidence type="ECO:0000256" key="5">
    <source>
        <dbReference type="ARBA" id="ARBA00022519"/>
    </source>
</evidence>
<comment type="subcellular location">
    <subcellularLocation>
        <location evidence="2">Cell inner membrane</location>
        <topology evidence="2">Multi-pass membrane protein</topology>
    </subcellularLocation>
</comment>
<reference evidence="12 13" key="1">
    <citation type="submission" date="2020-08" db="EMBL/GenBank/DDBJ databases">
        <title>A Genomic Blueprint of the Chicken Gut Microbiome.</title>
        <authorList>
            <person name="Gilroy R."/>
            <person name="Ravi A."/>
            <person name="Getino M."/>
            <person name="Pursley I."/>
            <person name="Horton D.L."/>
            <person name="Alikhan N.-F."/>
            <person name="Baker D."/>
            <person name="Gharbi K."/>
            <person name="Hall N."/>
            <person name="Watson M."/>
            <person name="Adriaenssens E.M."/>
            <person name="Foster-Nyarko E."/>
            <person name="Jarju S."/>
            <person name="Secka A."/>
            <person name="Antonio M."/>
            <person name="Oren A."/>
            <person name="Chaudhuri R."/>
            <person name="La Ragione R.M."/>
            <person name="Hildebrand F."/>
            <person name="Pallen M.J."/>
        </authorList>
    </citation>
    <scope>NUCLEOTIDE SEQUENCE [LARGE SCALE GENOMIC DNA]</scope>
    <source>
        <strain evidence="12 13">Sa2CUA2</strain>
    </source>
</reference>
<keyword evidence="7 10" id="KW-1133">Transmembrane helix</keyword>
<evidence type="ECO:0000256" key="1">
    <source>
        <dbReference type="ARBA" id="ARBA00002962"/>
    </source>
</evidence>
<dbReference type="Proteomes" id="UP000611945">
    <property type="component" value="Unassembled WGS sequence"/>
</dbReference>
<evidence type="ECO:0000256" key="4">
    <source>
        <dbReference type="ARBA" id="ARBA00022475"/>
    </source>
</evidence>
<keyword evidence="8 10" id="KW-0472">Membrane</keyword>
<evidence type="ECO:0000256" key="10">
    <source>
        <dbReference type="SAM" id="Phobius"/>
    </source>
</evidence>
<proteinExistence type="predicted"/>
<dbReference type="Gene3D" id="1.25.40.10">
    <property type="entry name" value="Tetratricopeptide repeat domain"/>
    <property type="match status" value="2"/>
</dbReference>
<feature type="domain" description="HemY N-terminal" evidence="11">
    <location>
        <begin position="27"/>
        <end position="133"/>
    </location>
</feature>
<dbReference type="InterPro" id="IPR005254">
    <property type="entry name" value="Heme_biosyn_assoc_TPR_pro"/>
</dbReference>
<keyword evidence="13" id="KW-1185">Reference proteome</keyword>
<dbReference type="RefSeq" id="WP_251835676.1">
    <property type="nucleotide sequence ID" value="NZ_JACSQG010000002.1"/>
</dbReference>
<dbReference type="EMBL" id="JACSQG010000002">
    <property type="protein sequence ID" value="MBD7976907.1"/>
    <property type="molecule type" value="Genomic_DNA"/>
</dbReference>
<keyword evidence="6 10" id="KW-0812">Transmembrane</keyword>
<evidence type="ECO:0000313" key="12">
    <source>
        <dbReference type="EMBL" id="MBD7976907.1"/>
    </source>
</evidence>
<protein>
    <submittedName>
        <fullName evidence="12">Heme biosynthesis protein HemY</fullName>
    </submittedName>
</protein>
<dbReference type="InterPro" id="IPR010817">
    <property type="entry name" value="HemY_N"/>
</dbReference>
<evidence type="ECO:0000256" key="7">
    <source>
        <dbReference type="ARBA" id="ARBA00022989"/>
    </source>
</evidence>
<evidence type="ECO:0000256" key="8">
    <source>
        <dbReference type="ARBA" id="ARBA00023136"/>
    </source>
</evidence>
<dbReference type="InterPro" id="IPR011990">
    <property type="entry name" value="TPR-like_helical_dom_sf"/>
</dbReference>
<sequence>MIRGVLLIALLVVAASVVGLGIARGSGYVLIAYEGFRYESSLWVFLAALLVLWLAFYLLRVLLRVLGVSSALANPWSRRHRSRRGRKASEQGLLELAEGRWSPALKHLRLAAEQDPQPLMYYLGAARAANQLGDYESSDNLLERALTRQPRAELAVALTHAELQQARGNLQGAHDTLSAMLERHPHHPEVLRRLLDLQRQRGDSAAVVGLLPELRKQKVLADSELRDIERQAWRAALLDASLHGHEQGDTLQPLHNTWQQMGQAHRNDPELLLIYTEQLRQAGAEAQAEETLRAALKKHYEPRLVELYGQLRGSDTGRQLQSAEAWLSEHAEDPVLLRALARMSLHHQLWGKARDYYEASLGFSRDPQTCAELARLLNRLGETERSNQLFQEGLGLFNSRTPLPAPR</sequence>
<gene>
    <name evidence="12" type="ORF">H9642_06855</name>
</gene>
<dbReference type="SUPFAM" id="SSF48452">
    <property type="entry name" value="TPR-like"/>
    <property type="match status" value="1"/>
</dbReference>
<evidence type="ECO:0000256" key="6">
    <source>
        <dbReference type="ARBA" id="ARBA00022692"/>
    </source>
</evidence>
<evidence type="ECO:0000259" key="11">
    <source>
        <dbReference type="Pfam" id="PF07219"/>
    </source>
</evidence>
<keyword evidence="5" id="KW-0997">Cell inner membrane</keyword>
<accession>A0ABR8TMC6</accession>
<comment type="caution">
    <text evidence="12">The sequence shown here is derived from an EMBL/GenBank/DDBJ whole genome shotgun (WGS) entry which is preliminary data.</text>
</comment>
<evidence type="ECO:0000256" key="3">
    <source>
        <dbReference type="ARBA" id="ARBA00004744"/>
    </source>
</evidence>
<evidence type="ECO:0000313" key="13">
    <source>
        <dbReference type="Proteomes" id="UP000611945"/>
    </source>
</evidence>
<name>A0ABR8TMC6_9PSED</name>
<keyword evidence="9" id="KW-0627">Porphyrin biosynthesis</keyword>
<evidence type="ECO:0000256" key="9">
    <source>
        <dbReference type="ARBA" id="ARBA00023244"/>
    </source>
</evidence>
<organism evidence="12 13">
    <name type="scientific">Serpens gallinarum</name>
    <dbReference type="NCBI Taxonomy" id="2763075"/>
    <lineage>
        <taxon>Bacteria</taxon>
        <taxon>Pseudomonadati</taxon>
        <taxon>Pseudomonadota</taxon>
        <taxon>Gammaproteobacteria</taxon>
        <taxon>Pseudomonadales</taxon>
        <taxon>Pseudomonadaceae</taxon>
        <taxon>Pseudomonas</taxon>
    </lineage>
</organism>
<evidence type="ECO:0000256" key="2">
    <source>
        <dbReference type="ARBA" id="ARBA00004429"/>
    </source>
</evidence>
<keyword evidence="4" id="KW-1003">Cell membrane</keyword>
<dbReference type="NCBIfam" id="TIGR00540">
    <property type="entry name" value="TPR_hemY_coli"/>
    <property type="match status" value="1"/>
</dbReference>
<comment type="pathway">
    <text evidence="3">Porphyrin-containing compound metabolism; protoheme biosynthesis.</text>
</comment>
<dbReference type="Pfam" id="PF07219">
    <property type="entry name" value="HemY_N"/>
    <property type="match status" value="1"/>
</dbReference>
<feature type="transmembrane region" description="Helical" evidence="10">
    <location>
        <begin position="43"/>
        <end position="63"/>
    </location>
</feature>
<comment type="function">
    <text evidence="1">Involved in a late step of protoheme IX synthesis.</text>
</comment>